<dbReference type="GO" id="GO:0015031">
    <property type="term" value="P:protein transport"/>
    <property type="evidence" value="ECO:0007669"/>
    <property type="project" value="UniProtKB-KW"/>
</dbReference>
<feature type="region of interest" description="Disordered" evidence="8">
    <location>
        <begin position="1"/>
        <end position="22"/>
    </location>
</feature>
<dbReference type="EMBL" id="SMBZ01000007">
    <property type="protein sequence ID" value="TCV18957.1"/>
    <property type="molecule type" value="Genomic_DNA"/>
</dbReference>
<sequence length="177" mass="19886">MAELNTKQSAPSSDTRRARRVRKMSPKVDLTAMVDLAFLLITFFMLTTSLNKPNTLDVALPDKSTNAPIELDENRIVNVLIHHNSYSIIHGNMANPIQVIEQVQPLSTHLKQKIVEINKVINATTEGKNAIVLLKPTDEANTRGIITAFDEIKSSGIKQYMLSKLNPQERDLMLVRR</sequence>
<evidence type="ECO:0000256" key="2">
    <source>
        <dbReference type="ARBA" id="ARBA00005811"/>
    </source>
</evidence>
<comment type="subcellular location">
    <subcellularLocation>
        <location evidence="1">Cell membrane</location>
        <topology evidence="1">Single-pass membrane protein</topology>
    </subcellularLocation>
    <subcellularLocation>
        <location evidence="7">Cell membrane</location>
        <topology evidence="7">Single-pass type II membrane protein</topology>
    </subcellularLocation>
</comment>
<gene>
    <name evidence="10" type="ORF">EDC17_100788</name>
</gene>
<evidence type="ECO:0000256" key="1">
    <source>
        <dbReference type="ARBA" id="ARBA00004162"/>
    </source>
</evidence>
<keyword evidence="11" id="KW-1185">Reference proteome</keyword>
<evidence type="ECO:0000313" key="11">
    <source>
        <dbReference type="Proteomes" id="UP000295197"/>
    </source>
</evidence>
<feature type="transmembrane region" description="Helical" evidence="9">
    <location>
        <begin position="28"/>
        <end position="46"/>
    </location>
</feature>
<dbReference type="GO" id="GO:0005886">
    <property type="term" value="C:plasma membrane"/>
    <property type="evidence" value="ECO:0007669"/>
    <property type="project" value="UniProtKB-SubCell"/>
</dbReference>
<comment type="caution">
    <text evidence="10">The sequence shown here is derived from an EMBL/GenBank/DDBJ whole genome shotgun (WGS) entry which is preliminary data.</text>
</comment>
<reference evidence="10 11" key="1">
    <citation type="submission" date="2019-03" db="EMBL/GenBank/DDBJ databases">
        <title>Genomic Encyclopedia of Type Strains, Phase IV (KMG-IV): sequencing the most valuable type-strain genomes for metagenomic binning, comparative biology and taxonomic classification.</title>
        <authorList>
            <person name="Goeker M."/>
        </authorList>
    </citation>
    <scope>NUCLEOTIDE SEQUENCE [LARGE SCALE GENOMIC DNA]</scope>
    <source>
        <strain evidence="10 11">DSM 22362</strain>
    </source>
</reference>
<comment type="similarity">
    <text evidence="2 7">Belongs to the ExbD/TolR family.</text>
</comment>
<protein>
    <submittedName>
        <fullName evidence="10">Biopolymer transport protein ExbD</fullName>
    </submittedName>
</protein>
<keyword evidence="5 9" id="KW-1133">Transmembrane helix</keyword>
<dbReference type="Pfam" id="PF02472">
    <property type="entry name" value="ExbD"/>
    <property type="match status" value="1"/>
</dbReference>
<evidence type="ECO:0000256" key="5">
    <source>
        <dbReference type="ARBA" id="ARBA00022989"/>
    </source>
</evidence>
<keyword evidence="7" id="KW-0813">Transport</keyword>
<keyword evidence="7" id="KW-0653">Protein transport</keyword>
<organism evidence="10 11">
    <name type="scientific">Sphingobacterium alimentarium</name>
    <dbReference type="NCBI Taxonomy" id="797292"/>
    <lineage>
        <taxon>Bacteria</taxon>
        <taxon>Pseudomonadati</taxon>
        <taxon>Bacteroidota</taxon>
        <taxon>Sphingobacteriia</taxon>
        <taxon>Sphingobacteriales</taxon>
        <taxon>Sphingobacteriaceae</taxon>
        <taxon>Sphingobacterium</taxon>
    </lineage>
</organism>
<proteinExistence type="inferred from homology"/>
<keyword evidence="4 7" id="KW-0812">Transmembrane</keyword>
<accession>A0A4R3W028</accession>
<dbReference type="PANTHER" id="PTHR30558:SF3">
    <property type="entry name" value="BIOPOLYMER TRANSPORT PROTEIN EXBD-RELATED"/>
    <property type="match status" value="1"/>
</dbReference>
<dbReference type="GO" id="GO:0022857">
    <property type="term" value="F:transmembrane transporter activity"/>
    <property type="evidence" value="ECO:0007669"/>
    <property type="project" value="InterPro"/>
</dbReference>
<evidence type="ECO:0000313" key="10">
    <source>
        <dbReference type="EMBL" id="TCV18957.1"/>
    </source>
</evidence>
<dbReference type="PANTHER" id="PTHR30558">
    <property type="entry name" value="EXBD MEMBRANE COMPONENT OF PMF-DRIVEN MACROMOLECULE IMPORT SYSTEM"/>
    <property type="match status" value="1"/>
</dbReference>
<dbReference type="RefSeq" id="WP_132776942.1">
    <property type="nucleotide sequence ID" value="NZ_SMBZ01000007.1"/>
</dbReference>
<evidence type="ECO:0000256" key="8">
    <source>
        <dbReference type="SAM" id="MobiDB-lite"/>
    </source>
</evidence>
<evidence type="ECO:0000256" key="3">
    <source>
        <dbReference type="ARBA" id="ARBA00022475"/>
    </source>
</evidence>
<name>A0A4R3W028_9SPHI</name>
<evidence type="ECO:0000256" key="9">
    <source>
        <dbReference type="SAM" id="Phobius"/>
    </source>
</evidence>
<evidence type="ECO:0000256" key="4">
    <source>
        <dbReference type="ARBA" id="ARBA00022692"/>
    </source>
</evidence>
<evidence type="ECO:0000256" key="6">
    <source>
        <dbReference type="ARBA" id="ARBA00023136"/>
    </source>
</evidence>
<dbReference type="Proteomes" id="UP000295197">
    <property type="component" value="Unassembled WGS sequence"/>
</dbReference>
<evidence type="ECO:0000256" key="7">
    <source>
        <dbReference type="RuleBase" id="RU003879"/>
    </source>
</evidence>
<dbReference type="OrthoDB" id="952702at2"/>
<dbReference type="AlphaFoldDB" id="A0A4R3W028"/>
<feature type="compositionally biased region" description="Polar residues" evidence="8">
    <location>
        <begin position="1"/>
        <end position="13"/>
    </location>
</feature>
<keyword evidence="3" id="KW-1003">Cell membrane</keyword>
<keyword evidence="6 9" id="KW-0472">Membrane</keyword>
<dbReference type="InterPro" id="IPR003400">
    <property type="entry name" value="ExbD"/>
</dbReference>